<feature type="domain" description="ABC transporter" evidence="3">
    <location>
        <begin position="2"/>
        <end position="232"/>
    </location>
</feature>
<dbReference type="PROSITE" id="PS50893">
    <property type="entry name" value="ABC_TRANSPORTER_2"/>
    <property type="match status" value="1"/>
</dbReference>
<dbReference type="InterPro" id="IPR003593">
    <property type="entry name" value="AAA+_ATPase"/>
</dbReference>
<accession>A0A1I5P2N5</accession>
<dbReference type="AlphaFoldDB" id="A0A1I5P2N5"/>
<dbReference type="PROSITE" id="PS00211">
    <property type="entry name" value="ABC_TRANSPORTER_1"/>
    <property type="match status" value="1"/>
</dbReference>
<keyword evidence="5" id="KW-1185">Reference proteome</keyword>
<dbReference type="SMART" id="SM00382">
    <property type="entry name" value="AAA"/>
    <property type="match status" value="1"/>
</dbReference>
<dbReference type="InterPro" id="IPR003439">
    <property type="entry name" value="ABC_transporter-like_ATP-bd"/>
</dbReference>
<evidence type="ECO:0000313" key="4">
    <source>
        <dbReference type="EMBL" id="SFP28120.1"/>
    </source>
</evidence>
<dbReference type="SUPFAM" id="SSF52540">
    <property type="entry name" value="P-loop containing nucleoside triphosphate hydrolases"/>
    <property type="match status" value="1"/>
</dbReference>
<keyword evidence="1" id="KW-0547">Nucleotide-binding</keyword>
<dbReference type="PANTHER" id="PTHR43514">
    <property type="entry name" value="ABC TRANSPORTER I FAMILY MEMBER 10"/>
    <property type="match status" value="1"/>
</dbReference>
<name>A0A1I5P2N5_9RHOB</name>
<dbReference type="InterPro" id="IPR050334">
    <property type="entry name" value="Molybdenum_import_ModC"/>
</dbReference>
<evidence type="ECO:0000313" key="5">
    <source>
        <dbReference type="Proteomes" id="UP000199356"/>
    </source>
</evidence>
<dbReference type="GO" id="GO:0016887">
    <property type="term" value="F:ATP hydrolysis activity"/>
    <property type="evidence" value="ECO:0007669"/>
    <property type="project" value="InterPro"/>
</dbReference>
<dbReference type="Gene3D" id="3.40.50.300">
    <property type="entry name" value="P-loop containing nucleotide triphosphate hydrolases"/>
    <property type="match status" value="1"/>
</dbReference>
<dbReference type="RefSeq" id="WP_177215090.1">
    <property type="nucleotide sequence ID" value="NZ_FOXA01000004.1"/>
</dbReference>
<dbReference type="EMBL" id="FOXA01000004">
    <property type="protein sequence ID" value="SFP28120.1"/>
    <property type="molecule type" value="Genomic_DNA"/>
</dbReference>
<dbReference type="Pfam" id="PF00005">
    <property type="entry name" value="ABC_tran"/>
    <property type="match status" value="1"/>
</dbReference>
<sequence>MAEVLSFDLSLRRDGFALSLTERIPLDGVTAVTGPSGAGKTTLLRCLAGLERGASGSVRLGDDVLQDETRFVPPHARGVGYVFQEARLFPHMSVARNLAYGARRRGVAQERIEEIVRLLDLAPLLDRRPGGLSGGESRRVALGRVLASQPRVLFLDEPMTGLDSARKAEIMPHIVRATHGLGLPALLVSHAEDEIQTLADRVLKIEEGGHAGWGRVPVRLPARVVEHCDHGAVLVVGEARLILPLPASAERNWALAVPPDGALVSTGPPGPGNALASLQARVGAVPGDGTVALEVAGHTVAWPWPEGRIVPPPGSDVWFTILKVYPRPTG</sequence>
<protein>
    <submittedName>
        <fullName evidence="4">ABC transporter</fullName>
    </submittedName>
</protein>
<organism evidence="4 5">
    <name type="scientific">Tranquillimonas alkanivorans</name>
    <dbReference type="NCBI Taxonomy" id="441119"/>
    <lineage>
        <taxon>Bacteria</taxon>
        <taxon>Pseudomonadati</taxon>
        <taxon>Pseudomonadota</taxon>
        <taxon>Alphaproteobacteria</taxon>
        <taxon>Rhodobacterales</taxon>
        <taxon>Roseobacteraceae</taxon>
        <taxon>Tranquillimonas</taxon>
    </lineage>
</organism>
<dbReference type="STRING" id="441119.SAMN04488047_104199"/>
<keyword evidence="2" id="KW-0067">ATP-binding</keyword>
<gene>
    <name evidence="4" type="ORF">SAMN04488047_104199</name>
</gene>
<evidence type="ECO:0000256" key="2">
    <source>
        <dbReference type="ARBA" id="ARBA00022840"/>
    </source>
</evidence>
<evidence type="ECO:0000256" key="1">
    <source>
        <dbReference type="ARBA" id="ARBA00022741"/>
    </source>
</evidence>
<dbReference type="GO" id="GO:0005524">
    <property type="term" value="F:ATP binding"/>
    <property type="evidence" value="ECO:0007669"/>
    <property type="project" value="UniProtKB-KW"/>
</dbReference>
<dbReference type="InterPro" id="IPR017871">
    <property type="entry name" value="ABC_transporter-like_CS"/>
</dbReference>
<dbReference type="InterPro" id="IPR027417">
    <property type="entry name" value="P-loop_NTPase"/>
</dbReference>
<reference evidence="4 5" key="1">
    <citation type="submission" date="2016-10" db="EMBL/GenBank/DDBJ databases">
        <authorList>
            <person name="de Groot N.N."/>
        </authorList>
    </citation>
    <scope>NUCLEOTIDE SEQUENCE [LARGE SCALE GENOMIC DNA]</scope>
    <source>
        <strain evidence="4 5">DSM 19547</strain>
    </source>
</reference>
<proteinExistence type="predicted"/>
<dbReference type="PANTHER" id="PTHR43514:SF4">
    <property type="entry name" value="ABC TRANSPORTER I FAMILY MEMBER 10"/>
    <property type="match status" value="1"/>
</dbReference>
<evidence type="ECO:0000259" key="3">
    <source>
        <dbReference type="PROSITE" id="PS50893"/>
    </source>
</evidence>
<dbReference type="Proteomes" id="UP000199356">
    <property type="component" value="Unassembled WGS sequence"/>
</dbReference>